<keyword evidence="1" id="KW-0678">Repressor</keyword>
<dbReference type="Pfam" id="PF00356">
    <property type="entry name" value="LacI"/>
    <property type="match status" value="1"/>
</dbReference>
<dbReference type="SUPFAM" id="SSF47413">
    <property type="entry name" value="lambda repressor-like DNA-binding domains"/>
    <property type="match status" value="1"/>
</dbReference>
<dbReference type="GO" id="GO:0003700">
    <property type="term" value="F:DNA-binding transcription factor activity"/>
    <property type="evidence" value="ECO:0007669"/>
    <property type="project" value="TreeGrafter"/>
</dbReference>
<dbReference type="SMART" id="SM00354">
    <property type="entry name" value="HTH_LACI"/>
    <property type="match status" value="1"/>
</dbReference>
<accession>A0A160IK91</accession>
<dbReference type="PANTHER" id="PTHR30146:SF148">
    <property type="entry name" value="HTH-TYPE TRANSCRIPTIONAL REPRESSOR PURR-RELATED"/>
    <property type="match status" value="1"/>
</dbReference>
<keyword evidence="2" id="KW-0805">Transcription regulation</keyword>
<dbReference type="InterPro" id="IPR028082">
    <property type="entry name" value="Peripla_BP_I"/>
</dbReference>
<keyword evidence="7" id="KW-1185">Reference proteome</keyword>
<evidence type="ECO:0000313" key="7">
    <source>
        <dbReference type="Proteomes" id="UP000076623"/>
    </source>
</evidence>
<dbReference type="GO" id="GO:0000976">
    <property type="term" value="F:transcription cis-regulatory region binding"/>
    <property type="evidence" value="ECO:0007669"/>
    <property type="project" value="TreeGrafter"/>
</dbReference>
<evidence type="ECO:0000256" key="4">
    <source>
        <dbReference type="ARBA" id="ARBA00023163"/>
    </source>
</evidence>
<proteinExistence type="predicted"/>
<dbReference type="InterPro" id="IPR046335">
    <property type="entry name" value="LacI/GalR-like_sensor"/>
</dbReference>
<evidence type="ECO:0000259" key="5">
    <source>
        <dbReference type="PROSITE" id="PS50932"/>
    </source>
</evidence>
<dbReference type="KEGG" id="fpn:ABE65_005085"/>
<evidence type="ECO:0000256" key="3">
    <source>
        <dbReference type="ARBA" id="ARBA00023125"/>
    </source>
</evidence>
<dbReference type="Gene3D" id="3.40.50.2300">
    <property type="match status" value="2"/>
</dbReference>
<sequence length="322" mass="36158">MVSIKDIAKQAGVSISTVSYALNGSPKVTKETSARILAIAKELNYIPSAAARSLKKRETKIIGIYLTNYSGAFYGQLLQGMMETLSENGYELIVCSGKESHRFLPERMIDGAIILDATYETKELLSHAERGHKLVVMDRRMDHPNISQVLLDNKAGATLAIDYLAEKGHQKICVVKGPDISFDARQRLEAVQKAVQRYSHIEYIEIDGDFHKQSGEVAGKKIHQDFTEPVGVFCLNDEMAIGMYNYFSHTNLRIGEDIHIIGFDNIEVSQYIHPRLATINYSKHKWGALASELLLNLIQKKQSPEHERINVSLIEGDSVRKR</sequence>
<dbReference type="PROSITE" id="PS00356">
    <property type="entry name" value="HTH_LACI_1"/>
    <property type="match status" value="1"/>
</dbReference>
<dbReference type="AlphaFoldDB" id="A0A160IK91"/>
<dbReference type="Proteomes" id="UP000076623">
    <property type="component" value="Chromosome"/>
</dbReference>
<feature type="domain" description="HTH lacI-type" evidence="5">
    <location>
        <begin position="2"/>
        <end position="56"/>
    </location>
</feature>
<dbReference type="PANTHER" id="PTHR30146">
    <property type="entry name" value="LACI-RELATED TRANSCRIPTIONAL REPRESSOR"/>
    <property type="match status" value="1"/>
</dbReference>
<dbReference type="InterPro" id="IPR010982">
    <property type="entry name" value="Lambda_DNA-bd_dom_sf"/>
</dbReference>
<dbReference type="RefSeq" id="WP_066392044.1">
    <property type="nucleotide sequence ID" value="NZ_CP015378.1"/>
</dbReference>
<dbReference type="InterPro" id="IPR000843">
    <property type="entry name" value="HTH_LacI"/>
</dbReference>
<keyword evidence="4" id="KW-0804">Transcription</keyword>
<protein>
    <submittedName>
        <fullName evidence="6">LacI family transcriptional regulator</fullName>
    </submittedName>
</protein>
<keyword evidence="3" id="KW-0238">DNA-binding</keyword>
<dbReference type="Gene3D" id="1.10.260.40">
    <property type="entry name" value="lambda repressor-like DNA-binding domains"/>
    <property type="match status" value="1"/>
</dbReference>
<dbReference type="CDD" id="cd01392">
    <property type="entry name" value="HTH_LacI"/>
    <property type="match status" value="1"/>
</dbReference>
<evidence type="ECO:0000313" key="6">
    <source>
        <dbReference type="EMBL" id="ANC76216.1"/>
    </source>
</evidence>
<evidence type="ECO:0000256" key="2">
    <source>
        <dbReference type="ARBA" id="ARBA00023015"/>
    </source>
</evidence>
<reference evidence="6 7" key="1">
    <citation type="submission" date="2016-04" db="EMBL/GenBank/DDBJ databases">
        <title>Complete genome sequence of Fictibacillus phosphorivorans G25-29, a strain toxic to nematodes.</title>
        <authorList>
            <person name="Zheng Z."/>
        </authorList>
    </citation>
    <scope>NUCLEOTIDE SEQUENCE [LARGE SCALE GENOMIC DNA]</scope>
    <source>
        <strain evidence="6 7">G25-29</strain>
    </source>
</reference>
<dbReference type="PROSITE" id="PS50932">
    <property type="entry name" value="HTH_LACI_2"/>
    <property type="match status" value="1"/>
</dbReference>
<dbReference type="STRING" id="1221500.ABE65_005085"/>
<name>A0A160IK91_9BACL</name>
<dbReference type="SUPFAM" id="SSF53822">
    <property type="entry name" value="Periplasmic binding protein-like I"/>
    <property type="match status" value="1"/>
</dbReference>
<organism evidence="6 7">
    <name type="scientific">Fictibacillus phosphorivorans</name>
    <dbReference type="NCBI Taxonomy" id="1221500"/>
    <lineage>
        <taxon>Bacteria</taxon>
        <taxon>Bacillati</taxon>
        <taxon>Bacillota</taxon>
        <taxon>Bacilli</taxon>
        <taxon>Bacillales</taxon>
        <taxon>Fictibacillaceae</taxon>
        <taxon>Fictibacillus</taxon>
    </lineage>
</organism>
<evidence type="ECO:0000256" key="1">
    <source>
        <dbReference type="ARBA" id="ARBA00022491"/>
    </source>
</evidence>
<dbReference type="Pfam" id="PF13377">
    <property type="entry name" value="Peripla_BP_3"/>
    <property type="match status" value="1"/>
</dbReference>
<dbReference type="EMBL" id="CP015378">
    <property type="protein sequence ID" value="ANC76216.1"/>
    <property type="molecule type" value="Genomic_DNA"/>
</dbReference>
<dbReference type="CDD" id="cd06267">
    <property type="entry name" value="PBP1_LacI_sugar_binding-like"/>
    <property type="match status" value="1"/>
</dbReference>
<gene>
    <name evidence="6" type="ORF">ABE65_005085</name>
</gene>